<evidence type="ECO:0000256" key="1">
    <source>
        <dbReference type="SAM" id="SignalP"/>
    </source>
</evidence>
<gene>
    <name evidence="2" type="ORF">CKO21_13355</name>
</gene>
<feature type="chain" id="PRO_5037212040" evidence="1">
    <location>
        <begin position="31"/>
        <end position="143"/>
    </location>
</feature>
<dbReference type="RefSeq" id="WP_027288653.1">
    <property type="nucleotide sequence ID" value="NZ_NRRE01000026.1"/>
</dbReference>
<name>A0A934QK82_9PROT</name>
<dbReference type="Pfam" id="PF07233">
    <property type="entry name" value="DUF1425"/>
    <property type="match status" value="1"/>
</dbReference>
<accession>A0A934QK82</accession>
<organism evidence="2 3">
    <name type="scientific">Rhodovibrio salinarum</name>
    <dbReference type="NCBI Taxonomy" id="1087"/>
    <lineage>
        <taxon>Bacteria</taxon>
        <taxon>Pseudomonadati</taxon>
        <taxon>Pseudomonadota</taxon>
        <taxon>Alphaproteobacteria</taxon>
        <taxon>Rhodospirillales</taxon>
        <taxon>Rhodovibrionaceae</taxon>
        <taxon>Rhodovibrio</taxon>
    </lineage>
</organism>
<evidence type="ECO:0000313" key="2">
    <source>
        <dbReference type="EMBL" id="MBK1698229.1"/>
    </source>
</evidence>
<sequence>MTPTRVRRTRRTIAAVTAVALLGLAGCASPKPGDTVSEGPAAQHPNVELRLTPTDLQDRLRIEAIRSGQLGELRRVQITLRNVTSSPMTVEYRAAWRDAAGFKVGSSDVWQPLDLGSGGMDELQFGAPSPAGERLVLQLREAD</sequence>
<protein>
    <submittedName>
        <fullName evidence="2">DUF1425 domain-containing protein</fullName>
    </submittedName>
</protein>
<dbReference type="Gene3D" id="2.60.40.3230">
    <property type="match status" value="1"/>
</dbReference>
<dbReference type="Proteomes" id="UP000778970">
    <property type="component" value="Unassembled WGS sequence"/>
</dbReference>
<evidence type="ECO:0000313" key="3">
    <source>
        <dbReference type="Proteomes" id="UP000778970"/>
    </source>
</evidence>
<reference evidence="2" key="1">
    <citation type="submission" date="2017-08" db="EMBL/GenBank/DDBJ databases">
        <authorList>
            <person name="Imhoff J.F."/>
            <person name="Rahn T."/>
            <person name="Kuenzel S."/>
            <person name="Neulinger S.C."/>
        </authorList>
    </citation>
    <scope>NUCLEOTIDE SEQUENCE</scope>
    <source>
        <strain evidence="2">DSM 9154</strain>
    </source>
</reference>
<keyword evidence="3" id="KW-1185">Reference proteome</keyword>
<dbReference type="CDD" id="cd09030">
    <property type="entry name" value="DUF1425"/>
    <property type="match status" value="1"/>
</dbReference>
<reference evidence="2" key="2">
    <citation type="journal article" date="2020" name="Microorganisms">
        <title>Osmotic Adaptation and Compatible Solute Biosynthesis of Phototrophic Bacteria as Revealed from Genome Analyses.</title>
        <authorList>
            <person name="Imhoff J.F."/>
            <person name="Rahn T."/>
            <person name="Kunzel S."/>
            <person name="Keller A."/>
            <person name="Neulinger S.C."/>
        </authorList>
    </citation>
    <scope>NUCLEOTIDE SEQUENCE</scope>
    <source>
        <strain evidence="2">DSM 9154</strain>
    </source>
</reference>
<dbReference type="EMBL" id="NRRE01000026">
    <property type="protein sequence ID" value="MBK1698229.1"/>
    <property type="molecule type" value="Genomic_DNA"/>
</dbReference>
<dbReference type="PROSITE" id="PS51257">
    <property type="entry name" value="PROKAR_LIPOPROTEIN"/>
    <property type="match status" value="1"/>
</dbReference>
<keyword evidence="1" id="KW-0732">Signal</keyword>
<comment type="caution">
    <text evidence="2">The sequence shown here is derived from an EMBL/GenBank/DDBJ whole genome shotgun (WGS) entry which is preliminary data.</text>
</comment>
<dbReference type="InterPro" id="IPR010824">
    <property type="entry name" value="DUF1425"/>
</dbReference>
<feature type="signal peptide" evidence="1">
    <location>
        <begin position="1"/>
        <end position="30"/>
    </location>
</feature>
<dbReference type="AlphaFoldDB" id="A0A934QK82"/>
<proteinExistence type="predicted"/>
<dbReference type="InterPro" id="IPR038483">
    <property type="entry name" value="YcfL-like_sf"/>
</dbReference>